<protein>
    <submittedName>
        <fullName evidence="1">Uncharacterized protein</fullName>
    </submittedName>
</protein>
<gene>
    <name evidence="1" type="ORF">ZIOFF_049911</name>
</gene>
<accession>A0A8J5FI15</accession>
<proteinExistence type="predicted"/>
<dbReference type="SUPFAM" id="SSF102462">
    <property type="entry name" value="Peptidyl-tRNA hydrolase II"/>
    <property type="match status" value="1"/>
</dbReference>
<name>A0A8J5FI15_ZINOF</name>
<comment type="caution">
    <text evidence="1">The sequence shown here is derived from an EMBL/GenBank/DDBJ whole genome shotgun (WGS) entry which is preliminary data.</text>
</comment>
<reference evidence="1 2" key="1">
    <citation type="submission" date="2020-08" db="EMBL/GenBank/DDBJ databases">
        <title>Plant Genome Project.</title>
        <authorList>
            <person name="Zhang R.-G."/>
        </authorList>
    </citation>
    <scope>NUCLEOTIDE SEQUENCE [LARGE SCALE GENOMIC DNA]</scope>
    <source>
        <tissue evidence="1">Rhizome</tissue>
    </source>
</reference>
<dbReference type="InterPro" id="IPR023476">
    <property type="entry name" value="Pep_tRNA_hydro_II_dom_sf"/>
</dbReference>
<organism evidence="1 2">
    <name type="scientific">Zingiber officinale</name>
    <name type="common">Ginger</name>
    <name type="synonym">Amomum zingiber</name>
    <dbReference type="NCBI Taxonomy" id="94328"/>
    <lineage>
        <taxon>Eukaryota</taxon>
        <taxon>Viridiplantae</taxon>
        <taxon>Streptophyta</taxon>
        <taxon>Embryophyta</taxon>
        <taxon>Tracheophyta</taxon>
        <taxon>Spermatophyta</taxon>
        <taxon>Magnoliopsida</taxon>
        <taxon>Liliopsida</taxon>
        <taxon>Zingiberales</taxon>
        <taxon>Zingiberaceae</taxon>
        <taxon>Zingiber</taxon>
    </lineage>
</organism>
<dbReference type="Proteomes" id="UP000734854">
    <property type="component" value="Unassembled WGS sequence"/>
</dbReference>
<evidence type="ECO:0000313" key="1">
    <source>
        <dbReference type="EMBL" id="KAG6488662.1"/>
    </source>
</evidence>
<keyword evidence="2" id="KW-1185">Reference proteome</keyword>
<evidence type="ECO:0000313" key="2">
    <source>
        <dbReference type="Proteomes" id="UP000734854"/>
    </source>
</evidence>
<sequence>MYGMTTSRNTAVIRTCSSLPVDYVALSDWLKCIAIYCIKNNSMTVMAILGPSDLVDDVTGSLKLL</sequence>
<dbReference type="EMBL" id="JACMSC010000014">
    <property type="protein sequence ID" value="KAG6488662.1"/>
    <property type="molecule type" value="Genomic_DNA"/>
</dbReference>
<dbReference type="AlphaFoldDB" id="A0A8J5FI15"/>